<dbReference type="KEGG" id="wei:EQG49_12640"/>
<organism evidence="1 2">
    <name type="scientific">Periweissella cryptocerci</name>
    <dbReference type="NCBI Taxonomy" id="2506420"/>
    <lineage>
        <taxon>Bacteria</taxon>
        <taxon>Bacillati</taxon>
        <taxon>Bacillota</taxon>
        <taxon>Bacilli</taxon>
        <taxon>Lactobacillales</taxon>
        <taxon>Lactobacillaceae</taxon>
        <taxon>Periweissella</taxon>
    </lineage>
</organism>
<sequence length="80" mass="8918">MHLTQEKIKEIANAAQGLSLHEWLDVSNAIASAYQRPIKKSLTNGEVSKALLQFILRQLARHSKKQVSMVAGKHKLFIPG</sequence>
<proteinExistence type="predicted"/>
<dbReference type="AlphaFoldDB" id="A0A4V1AIZ7"/>
<reference evidence="2" key="1">
    <citation type="submission" date="2019-03" db="EMBL/GenBank/DDBJ databases">
        <title>Weissella sp. 26KH-42 Genome sequencing.</title>
        <authorList>
            <person name="Heo J."/>
            <person name="Kim S.-J."/>
            <person name="Kim J.-S."/>
            <person name="Hong S.-B."/>
            <person name="Kwon S.-W."/>
        </authorList>
    </citation>
    <scope>NUCLEOTIDE SEQUENCE [LARGE SCALE GENOMIC DNA]</scope>
    <source>
        <strain evidence="2">26KH-42</strain>
    </source>
</reference>
<dbReference type="RefSeq" id="WP_133364322.1">
    <property type="nucleotide sequence ID" value="NZ_CP037940.1"/>
</dbReference>
<protein>
    <submittedName>
        <fullName evidence="1">Uncharacterized protein</fullName>
    </submittedName>
</protein>
<evidence type="ECO:0000313" key="2">
    <source>
        <dbReference type="Proteomes" id="UP000292886"/>
    </source>
</evidence>
<keyword evidence="2" id="KW-1185">Reference proteome</keyword>
<accession>A0A4V1AIZ7</accession>
<gene>
    <name evidence="1" type="ORF">EQG49_12640</name>
</gene>
<evidence type="ECO:0000313" key="1">
    <source>
        <dbReference type="EMBL" id="QBO37245.1"/>
    </source>
</evidence>
<name>A0A4V1AIZ7_9LACO</name>
<dbReference type="EMBL" id="CP037940">
    <property type="protein sequence ID" value="QBO37245.1"/>
    <property type="molecule type" value="Genomic_DNA"/>
</dbReference>
<dbReference type="Proteomes" id="UP000292886">
    <property type="component" value="Chromosome"/>
</dbReference>